<dbReference type="Proteomes" id="UP000741863">
    <property type="component" value="Unassembled WGS sequence"/>
</dbReference>
<dbReference type="RefSeq" id="WP_204698895.1">
    <property type="nucleotide sequence ID" value="NZ_JAFBEC010000009.1"/>
</dbReference>
<evidence type="ECO:0000313" key="8">
    <source>
        <dbReference type="Proteomes" id="UP000741863"/>
    </source>
</evidence>
<dbReference type="InterPro" id="IPR005171">
    <property type="entry name" value="Cyt_c_oxidase_su4_prok"/>
</dbReference>
<name>A0ABS2PFG0_9BACL</name>
<keyword evidence="3 6" id="KW-0812">Transmembrane</keyword>
<keyword evidence="4 6" id="KW-1133">Transmembrane helix</keyword>
<evidence type="ECO:0000256" key="6">
    <source>
        <dbReference type="SAM" id="Phobius"/>
    </source>
</evidence>
<comment type="subcellular location">
    <subcellularLocation>
        <location evidence="1">Cell membrane</location>
        <topology evidence="1">Multi-pass membrane protein</topology>
    </subcellularLocation>
</comment>
<feature type="transmembrane region" description="Helical" evidence="6">
    <location>
        <begin position="28"/>
        <end position="49"/>
    </location>
</feature>
<proteinExistence type="predicted"/>
<feature type="transmembrane region" description="Helical" evidence="6">
    <location>
        <begin position="89"/>
        <end position="112"/>
    </location>
</feature>
<keyword evidence="8" id="KW-1185">Reference proteome</keyword>
<keyword evidence="2" id="KW-1003">Cell membrane</keyword>
<keyword evidence="5 6" id="KW-0472">Membrane</keyword>
<gene>
    <name evidence="7" type="ORF">JOD17_003240</name>
</gene>
<evidence type="ECO:0000256" key="1">
    <source>
        <dbReference type="ARBA" id="ARBA00004651"/>
    </source>
</evidence>
<reference evidence="7 8" key="1">
    <citation type="submission" date="2021-01" db="EMBL/GenBank/DDBJ databases">
        <title>Genomic Encyclopedia of Type Strains, Phase IV (KMG-IV): sequencing the most valuable type-strain genomes for metagenomic binning, comparative biology and taxonomic classification.</title>
        <authorList>
            <person name="Goeker M."/>
        </authorList>
    </citation>
    <scope>NUCLEOTIDE SEQUENCE [LARGE SCALE GENOMIC DNA]</scope>
    <source>
        <strain evidence="7 8">DSM 25540</strain>
    </source>
</reference>
<evidence type="ECO:0000256" key="4">
    <source>
        <dbReference type="ARBA" id="ARBA00022989"/>
    </source>
</evidence>
<protein>
    <submittedName>
        <fullName evidence="7">Cytochrome c oxidase subunit 4</fullName>
    </submittedName>
</protein>
<evidence type="ECO:0000313" key="7">
    <source>
        <dbReference type="EMBL" id="MBM7634140.1"/>
    </source>
</evidence>
<organism evidence="7 8">
    <name type="scientific">Geomicrobium sediminis</name>
    <dbReference type="NCBI Taxonomy" id="1347788"/>
    <lineage>
        <taxon>Bacteria</taxon>
        <taxon>Bacillati</taxon>
        <taxon>Bacillota</taxon>
        <taxon>Bacilli</taxon>
        <taxon>Bacillales</taxon>
        <taxon>Geomicrobium</taxon>
    </lineage>
</organism>
<evidence type="ECO:0000256" key="2">
    <source>
        <dbReference type="ARBA" id="ARBA00022475"/>
    </source>
</evidence>
<dbReference type="Pfam" id="PF03626">
    <property type="entry name" value="COX4_pro"/>
    <property type="match status" value="1"/>
</dbReference>
<comment type="caution">
    <text evidence="7">The sequence shown here is derived from an EMBL/GenBank/DDBJ whole genome shotgun (WGS) entry which is preliminary data.</text>
</comment>
<accession>A0ABS2PFG0</accession>
<sequence>MADHLSEPFEKSAMTNEEKVKTEREMRIQFIAFAFMIALTFLAFIAVGAEVAPPGFVISFIIFLAFIQLFLQLYYFMHLKDKDHGWANTFMVSGLVLSIPTIVALILIIGVVKY</sequence>
<dbReference type="EMBL" id="JAFBEC010000009">
    <property type="protein sequence ID" value="MBM7634140.1"/>
    <property type="molecule type" value="Genomic_DNA"/>
</dbReference>
<feature type="transmembrane region" description="Helical" evidence="6">
    <location>
        <begin position="55"/>
        <end position="77"/>
    </location>
</feature>
<evidence type="ECO:0000256" key="5">
    <source>
        <dbReference type="ARBA" id="ARBA00023136"/>
    </source>
</evidence>
<evidence type="ECO:0000256" key="3">
    <source>
        <dbReference type="ARBA" id="ARBA00022692"/>
    </source>
</evidence>